<keyword evidence="3" id="KW-1185">Reference proteome</keyword>
<dbReference type="EMBL" id="CP074131">
    <property type="protein sequence ID" value="QUS59206.1"/>
    <property type="molecule type" value="Genomic_DNA"/>
</dbReference>
<reference evidence="2 3" key="1">
    <citation type="journal article" date="2021" name="Angew. Chem. Int. Ed. Engl.">
        <title>A novel family of nonribosomal peptides modulate collective behavior in Pseudovibrio bacteria isolated from marine sponges.</title>
        <authorList>
            <person name="Ioca L.P."/>
            <person name="Dai Y."/>
            <person name="Kunakom S."/>
            <person name="Diaz-Espinosa J."/>
            <person name="Krunic A."/>
            <person name="Crnkovic C.M."/>
            <person name="Orjala J."/>
            <person name="Sanchez L.M."/>
            <person name="Ferreira A.G."/>
            <person name="Berlinck R.G.S."/>
            <person name="Eustaquio A.S."/>
        </authorList>
    </citation>
    <scope>NUCLEOTIDE SEQUENCE [LARGE SCALE GENOMIC DNA]</scope>
    <source>
        <strain evidence="2 3">Ab134</strain>
        <plasmid evidence="2 3">pAb134-05</plasmid>
    </source>
</reference>
<dbReference type="SUPFAM" id="SSF160719">
    <property type="entry name" value="gpW/gp25-like"/>
    <property type="match status" value="1"/>
</dbReference>
<gene>
    <name evidence="2" type="ORF">KGB56_26855</name>
</gene>
<dbReference type="Pfam" id="PF04965">
    <property type="entry name" value="GPW_gp25"/>
    <property type="match status" value="1"/>
</dbReference>
<geneLocation type="plasmid" evidence="2 3">
    <name>pAb134-05</name>
</geneLocation>
<evidence type="ECO:0000259" key="1">
    <source>
        <dbReference type="Pfam" id="PF04965"/>
    </source>
</evidence>
<dbReference type="Gene3D" id="3.10.450.40">
    <property type="match status" value="1"/>
</dbReference>
<proteinExistence type="predicted"/>
<evidence type="ECO:0000313" key="3">
    <source>
        <dbReference type="Proteomes" id="UP000680706"/>
    </source>
</evidence>
<sequence>MSYKGMSREDGKELSGIEHVRQSLKEILMTRKGSRVIRRDFGCGIAELIDRPMSQELKLDIAYEVSEAVARWEPRFKLIQVEVIGGGPDGRTQFDLTGIYYPRGHLGDYSGQTQSKIRISV</sequence>
<name>A0ABX8AZZ4_9HYPH</name>
<protein>
    <submittedName>
        <fullName evidence="2">GPW/gp25 family protein</fullName>
    </submittedName>
</protein>
<dbReference type="Proteomes" id="UP000680706">
    <property type="component" value="Plasmid pAb134-05"/>
</dbReference>
<accession>A0ABX8AZZ4</accession>
<dbReference type="InterPro" id="IPR007048">
    <property type="entry name" value="IraD/Gp25-like"/>
</dbReference>
<evidence type="ECO:0000313" key="2">
    <source>
        <dbReference type="EMBL" id="QUS59206.1"/>
    </source>
</evidence>
<dbReference type="RefSeq" id="WP_075699208.1">
    <property type="nucleotide sequence ID" value="NZ_CP074131.1"/>
</dbReference>
<organism evidence="2 3">
    <name type="scientific">Pseudovibrio brasiliensis</name>
    <dbReference type="NCBI Taxonomy" id="1898042"/>
    <lineage>
        <taxon>Bacteria</taxon>
        <taxon>Pseudomonadati</taxon>
        <taxon>Pseudomonadota</taxon>
        <taxon>Alphaproteobacteria</taxon>
        <taxon>Hyphomicrobiales</taxon>
        <taxon>Stappiaceae</taxon>
        <taxon>Pseudovibrio</taxon>
    </lineage>
</organism>
<keyword evidence="2" id="KW-0614">Plasmid</keyword>
<feature type="domain" description="IraD/Gp25-like" evidence="1">
    <location>
        <begin position="16"/>
        <end position="84"/>
    </location>
</feature>